<sequence length="39" mass="4351">MAGIINNKMVLRPEYSCRMVVGMRSITACHRRCRAAAAI</sequence>
<keyword evidence="1" id="KW-0614">Plasmid</keyword>
<dbReference type="AlphaFoldDB" id="A0A514C8S7"/>
<accession>A0A514C8S7</accession>
<protein>
    <submittedName>
        <fullName evidence="1">Uncharacterized protein</fullName>
    </submittedName>
</protein>
<organism evidence="1">
    <name type="scientific">Morganella morganii</name>
    <name type="common">Proteus morganii</name>
    <dbReference type="NCBI Taxonomy" id="582"/>
    <lineage>
        <taxon>Bacteria</taxon>
        <taxon>Pseudomonadati</taxon>
        <taxon>Pseudomonadota</taxon>
        <taxon>Gammaproteobacteria</taxon>
        <taxon>Enterobacterales</taxon>
        <taxon>Morganellaceae</taxon>
        <taxon>Morganella</taxon>
    </lineage>
</organism>
<dbReference type="EMBL" id="MK851048">
    <property type="protein sequence ID" value="QDH76083.1"/>
    <property type="molecule type" value="Genomic_DNA"/>
</dbReference>
<reference evidence="1" key="1">
    <citation type="submission" date="2019-04" db="EMBL/GenBank/DDBJ databases">
        <authorList>
            <person name="Hu G."/>
            <person name="Luo X."/>
        </authorList>
    </citation>
    <scope>NUCLEOTIDE SEQUENCE</scope>
    <source>
        <strain evidence="1">MM1L5</strain>
        <plasmid evidence="1">pMM1L5</plasmid>
    </source>
</reference>
<evidence type="ECO:0000313" key="1">
    <source>
        <dbReference type="EMBL" id="QDH76083.1"/>
    </source>
</evidence>
<geneLocation type="plasmid" evidence="1">
    <name>pMM1L5</name>
</geneLocation>
<name>A0A514C8S7_MORMO</name>
<proteinExistence type="predicted"/>